<reference evidence="1 2" key="1">
    <citation type="journal article" date="2021" name="BMC Biol.">
        <title>Horizontally acquired antibacterial genes associated with adaptive radiation of ladybird beetles.</title>
        <authorList>
            <person name="Li H.S."/>
            <person name="Tang X.F."/>
            <person name="Huang Y.H."/>
            <person name="Xu Z.Y."/>
            <person name="Chen M.L."/>
            <person name="Du X.Y."/>
            <person name="Qiu B.Y."/>
            <person name="Chen P.T."/>
            <person name="Zhang W."/>
            <person name="Slipinski A."/>
            <person name="Escalona H.E."/>
            <person name="Waterhouse R.M."/>
            <person name="Zwick A."/>
            <person name="Pang H."/>
        </authorList>
    </citation>
    <scope>NUCLEOTIDE SEQUENCE [LARGE SCALE GENOMIC DNA]</scope>
    <source>
        <strain evidence="1">SYSU2018</strain>
    </source>
</reference>
<proteinExistence type="predicted"/>
<accession>A0ABD2MRD9</accession>
<feature type="non-terminal residue" evidence="1">
    <location>
        <position position="1"/>
    </location>
</feature>
<evidence type="ECO:0000313" key="1">
    <source>
        <dbReference type="EMBL" id="KAL3268877.1"/>
    </source>
</evidence>
<protein>
    <submittedName>
        <fullName evidence="1">Uncharacterized protein</fullName>
    </submittedName>
</protein>
<dbReference type="Proteomes" id="UP001516400">
    <property type="component" value="Unassembled WGS sequence"/>
</dbReference>
<dbReference type="EMBL" id="JABFTP020000021">
    <property type="protein sequence ID" value="KAL3268877.1"/>
    <property type="molecule type" value="Genomic_DNA"/>
</dbReference>
<name>A0ABD2MRD9_9CUCU</name>
<keyword evidence="2" id="KW-1185">Reference proteome</keyword>
<dbReference type="AlphaFoldDB" id="A0ABD2MRD9"/>
<organism evidence="1 2">
    <name type="scientific">Cryptolaemus montrouzieri</name>
    <dbReference type="NCBI Taxonomy" id="559131"/>
    <lineage>
        <taxon>Eukaryota</taxon>
        <taxon>Metazoa</taxon>
        <taxon>Ecdysozoa</taxon>
        <taxon>Arthropoda</taxon>
        <taxon>Hexapoda</taxon>
        <taxon>Insecta</taxon>
        <taxon>Pterygota</taxon>
        <taxon>Neoptera</taxon>
        <taxon>Endopterygota</taxon>
        <taxon>Coleoptera</taxon>
        <taxon>Polyphaga</taxon>
        <taxon>Cucujiformia</taxon>
        <taxon>Coccinelloidea</taxon>
        <taxon>Coccinellidae</taxon>
        <taxon>Scymninae</taxon>
        <taxon>Scymnini</taxon>
        <taxon>Cryptolaemus</taxon>
    </lineage>
</organism>
<sequence>VLNNKNWGADKNCRRKTYFAFVRSKLDYSSKAHDNSDSRLQLSETINNNAARLVLGTSRSSTIPGIKLYLYMFEDENYYLLMLPE</sequence>
<comment type="caution">
    <text evidence="1">The sequence shown here is derived from an EMBL/GenBank/DDBJ whole genome shotgun (WGS) entry which is preliminary data.</text>
</comment>
<evidence type="ECO:0000313" key="2">
    <source>
        <dbReference type="Proteomes" id="UP001516400"/>
    </source>
</evidence>
<gene>
    <name evidence="1" type="ORF">HHI36_007966</name>
</gene>